<evidence type="ECO:0000256" key="3">
    <source>
        <dbReference type="SAM" id="MobiDB-lite"/>
    </source>
</evidence>
<sequence>MKQEEQKKKEQEQKGQISKELKKEKEQQVKAQQESELKKRQRQTKAAQTKEIEPADEESKPKSKETIDDKYVKGVVKFSNISVRNIPKMDLIGKSDPYVVFEIGTDSQQTTVAKESLDYDYLNEEYQIAIDPQSKVSNGQVSVSVFDYDSFSKNDLVGTVNVDV</sequence>
<dbReference type="Pfam" id="PF00168">
    <property type="entry name" value="C2"/>
    <property type="match status" value="1"/>
</dbReference>
<name>A0A5J4TB44_9EUKA</name>
<feature type="compositionally biased region" description="Basic and acidic residues" evidence="3">
    <location>
        <begin position="48"/>
        <end position="66"/>
    </location>
</feature>
<dbReference type="Gene3D" id="2.60.40.150">
    <property type="entry name" value="C2 domain"/>
    <property type="match status" value="1"/>
</dbReference>
<dbReference type="InterPro" id="IPR035892">
    <property type="entry name" value="C2_domain_sf"/>
</dbReference>
<dbReference type="SUPFAM" id="SSF49562">
    <property type="entry name" value="C2 domain (Calcium/lipid-binding domain, CaLB)"/>
    <property type="match status" value="1"/>
</dbReference>
<evidence type="ECO:0000256" key="1">
    <source>
        <dbReference type="ARBA" id="ARBA00022723"/>
    </source>
</evidence>
<evidence type="ECO:0000256" key="2">
    <source>
        <dbReference type="ARBA" id="ARBA00022837"/>
    </source>
</evidence>
<keyword evidence="1" id="KW-0479">Metal-binding</keyword>
<dbReference type="CDD" id="cd00030">
    <property type="entry name" value="C2"/>
    <property type="match status" value="1"/>
</dbReference>
<keyword evidence="2" id="KW-0106">Calcium</keyword>
<reference evidence="5 6" key="1">
    <citation type="submission" date="2019-03" db="EMBL/GenBank/DDBJ databases">
        <title>Single cell metagenomics reveals metabolic interactions within the superorganism composed of flagellate Streblomastix strix and complex community of Bacteroidetes bacteria on its surface.</title>
        <authorList>
            <person name="Treitli S.C."/>
            <person name="Kolisko M."/>
            <person name="Husnik F."/>
            <person name="Keeling P."/>
            <person name="Hampl V."/>
        </authorList>
    </citation>
    <scope>NUCLEOTIDE SEQUENCE [LARGE SCALE GENOMIC DNA]</scope>
    <source>
        <strain evidence="5">ST1C</strain>
    </source>
</reference>
<comment type="caution">
    <text evidence="5">The sequence shown here is derived from an EMBL/GenBank/DDBJ whole genome shotgun (WGS) entry which is preliminary data.</text>
</comment>
<feature type="domain" description="C2" evidence="4">
    <location>
        <begin position="56"/>
        <end position="164"/>
    </location>
</feature>
<dbReference type="EMBL" id="SNRW01035098">
    <property type="protein sequence ID" value="KAA6355142.1"/>
    <property type="molecule type" value="Genomic_DNA"/>
</dbReference>
<dbReference type="PROSITE" id="PS50004">
    <property type="entry name" value="C2"/>
    <property type="match status" value="1"/>
</dbReference>
<dbReference type="Proteomes" id="UP000324800">
    <property type="component" value="Unassembled WGS sequence"/>
</dbReference>
<feature type="compositionally biased region" description="Basic and acidic residues" evidence="3">
    <location>
        <begin position="1"/>
        <end position="38"/>
    </location>
</feature>
<evidence type="ECO:0000313" key="6">
    <source>
        <dbReference type="Proteomes" id="UP000324800"/>
    </source>
</evidence>
<dbReference type="InterPro" id="IPR000008">
    <property type="entry name" value="C2_dom"/>
</dbReference>
<evidence type="ECO:0000313" key="5">
    <source>
        <dbReference type="EMBL" id="KAA6355142.1"/>
    </source>
</evidence>
<dbReference type="GO" id="GO:0046872">
    <property type="term" value="F:metal ion binding"/>
    <property type="evidence" value="ECO:0007669"/>
    <property type="project" value="UniProtKB-KW"/>
</dbReference>
<dbReference type="AlphaFoldDB" id="A0A5J4TB44"/>
<proteinExistence type="predicted"/>
<organism evidence="5 6">
    <name type="scientific">Streblomastix strix</name>
    <dbReference type="NCBI Taxonomy" id="222440"/>
    <lineage>
        <taxon>Eukaryota</taxon>
        <taxon>Metamonada</taxon>
        <taxon>Preaxostyla</taxon>
        <taxon>Oxymonadida</taxon>
        <taxon>Streblomastigidae</taxon>
        <taxon>Streblomastix</taxon>
    </lineage>
</organism>
<accession>A0A5J4TB44</accession>
<dbReference type="PANTHER" id="PTHR45911">
    <property type="entry name" value="C2 DOMAIN-CONTAINING PROTEIN"/>
    <property type="match status" value="1"/>
</dbReference>
<evidence type="ECO:0000259" key="4">
    <source>
        <dbReference type="PROSITE" id="PS50004"/>
    </source>
</evidence>
<protein>
    <recommendedName>
        <fullName evidence="4">C2 domain-containing protein</fullName>
    </recommendedName>
</protein>
<feature type="region of interest" description="Disordered" evidence="3">
    <location>
        <begin position="1"/>
        <end position="66"/>
    </location>
</feature>
<gene>
    <name evidence="5" type="ORF">EZS28_049331</name>
</gene>